<name>A0A4R8UG11_9MICO</name>
<evidence type="ECO:0000256" key="1">
    <source>
        <dbReference type="SAM" id="MobiDB-lite"/>
    </source>
</evidence>
<evidence type="ECO:0000313" key="3">
    <source>
        <dbReference type="Proteomes" id="UP000297866"/>
    </source>
</evidence>
<gene>
    <name evidence="2" type="ORF">E3O23_04730</name>
</gene>
<dbReference type="RefSeq" id="WP_134488657.1">
    <property type="nucleotide sequence ID" value="NZ_SOEZ01000024.1"/>
</dbReference>
<keyword evidence="3" id="KW-1185">Reference proteome</keyword>
<reference evidence="2 3" key="1">
    <citation type="submission" date="2019-03" db="EMBL/GenBank/DDBJ databases">
        <title>Genomics of glacier-inhabiting Cryobacterium strains.</title>
        <authorList>
            <person name="Liu Q."/>
            <person name="Xin Y.-H."/>
        </authorList>
    </citation>
    <scope>NUCLEOTIDE SEQUENCE [LARGE SCALE GENOMIC DNA]</scope>
    <source>
        <strain evidence="2 3">Sr47</strain>
    </source>
</reference>
<dbReference type="OrthoDB" id="3259391at2"/>
<organism evidence="2 3">
    <name type="scientific">Cryobacterium tagatosivorans</name>
    <dbReference type="NCBI Taxonomy" id="1259199"/>
    <lineage>
        <taxon>Bacteria</taxon>
        <taxon>Bacillati</taxon>
        <taxon>Actinomycetota</taxon>
        <taxon>Actinomycetes</taxon>
        <taxon>Micrococcales</taxon>
        <taxon>Microbacteriaceae</taxon>
        <taxon>Cryobacterium</taxon>
    </lineage>
</organism>
<proteinExistence type="predicted"/>
<accession>A0A4R8UG11</accession>
<dbReference type="EMBL" id="SOEZ01000024">
    <property type="protein sequence ID" value="TFB53636.1"/>
    <property type="molecule type" value="Genomic_DNA"/>
</dbReference>
<sequence length="224" mass="24464">MMESHSPAPADSPGGTGSEPGAIHVSEDAVRRLAEAVARLANDPEYFLEALTDMLRAMKPISLDKLSDNEVRFLIESGAFSADEWAETSAAVDRGSLQLSTTEAWLLALFATMSVEDVTGFLGWDESDVTDAVADGRLYAIEISGRLRFPAWQFDVGSPSKLLLGLTQIIGLITPRWHWQSAAGFMATPQRDLVARGRKTPIQWLRDGGDVDDVREIVEASDWS</sequence>
<evidence type="ECO:0008006" key="4">
    <source>
        <dbReference type="Google" id="ProtNLM"/>
    </source>
</evidence>
<feature type="region of interest" description="Disordered" evidence="1">
    <location>
        <begin position="1"/>
        <end position="22"/>
    </location>
</feature>
<protein>
    <recommendedName>
        <fullName evidence="4">DUF2384 domain-containing protein</fullName>
    </recommendedName>
</protein>
<comment type="caution">
    <text evidence="2">The sequence shown here is derived from an EMBL/GenBank/DDBJ whole genome shotgun (WGS) entry which is preliminary data.</text>
</comment>
<dbReference type="Proteomes" id="UP000297866">
    <property type="component" value="Unassembled WGS sequence"/>
</dbReference>
<dbReference type="AlphaFoldDB" id="A0A4R8UG11"/>
<evidence type="ECO:0000313" key="2">
    <source>
        <dbReference type="EMBL" id="TFB53636.1"/>
    </source>
</evidence>